<evidence type="ECO:0000256" key="6">
    <source>
        <dbReference type="ARBA" id="ARBA00023242"/>
    </source>
</evidence>
<evidence type="ECO:0000259" key="7">
    <source>
        <dbReference type="PROSITE" id="PS50157"/>
    </source>
</evidence>
<dbReference type="Proteomes" id="UP000008820">
    <property type="component" value="Chromosome 3"/>
</dbReference>
<feature type="domain" description="C2H2-type" evidence="7">
    <location>
        <begin position="478"/>
        <end position="506"/>
    </location>
</feature>
<feature type="domain" description="C2H2-type" evidence="7">
    <location>
        <begin position="106"/>
        <end position="130"/>
    </location>
</feature>
<evidence type="ECO:0000256" key="4">
    <source>
        <dbReference type="ARBA" id="ARBA00022771"/>
    </source>
</evidence>
<proteinExistence type="predicted"/>
<feature type="domain" description="C2H2-type" evidence="7">
    <location>
        <begin position="167"/>
        <end position="189"/>
    </location>
</feature>
<dbReference type="Pfam" id="PF00096">
    <property type="entry name" value="zf-C2H2"/>
    <property type="match status" value="3"/>
</dbReference>
<evidence type="ECO:0000256" key="5">
    <source>
        <dbReference type="ARBA" id="ARBA00022833"/>
    </source>
</evidence>
<dbReference type="GO" id="GO:0008270">
    <property type="term" value="F:zinc ion binding"/>
    <property type="evidence" value="ECO:0007669"/>
    <property type="project" value="UniProtKB-KW"/>
</dbReference>
<feature type="domain" description="C2H2-type" evidence="7">
    <location>
        <begin position="388"/>
        <end position="411"/>
    </location>
</feature>
<dbReference type="PROSITE" id="PS50157">
    <property type="entry name" value="ZINC_FINGER_C2H2_2"/>
    <property type="match status" value="12"/>
</dbReference>
<evidence type="ECO:0000313" key="9">
    <source>
        <dbReference type="Proteomes" id="UP000008820"/>
    </source>
</evidence>
<feature type="domain" description="C2H2-type" evidence="7">
    <location>
        <begin position="416"/>
        <end position="443"/>
    </location>
</feature>
<dbReference type="InterPro" id="IPR036236">
    <property type="entry name" value="Znf_C2H2_sf"/>
</dbReference>
<reference evidence="8 9" key="1">
    <citation type="submission" date="2017-06" db="EMBL/GenBank/DDBJ databases">
        <title>Aedes aegypti genome working group (AGWG) sequencing and assembly.</title>
        <authorList>
            <consortium name="Aedes aegypti Genome Working Group (AGWG)"/>
            <person name="Matthews B.J."/>
        </authorList>
    </citation>
    <scope>NUCLEOTIDE SEQUENCE [LARGE SCALE GENOMIC DNA]</scope>
    <source>
        <strain evidence="8 9">LVP_AGWG</strain>
    </source>
</reference>
<dbReference type="EnsemblMetazoa" id="AAEL013399-RB">
    <property type="protein sequence ID" value="AAEL013399-PB"/>
    <property type="gene ID" value="AAEL013399"/>
</dbReference>
<keyword evidence="5" id="KW-0862">Zinc</keyword>
<dbReference type="SMART" id="SM00355">
    <property type="entry name" value="ZnF_C2H2"/>
    <property type="match status" value="14"/>
</dbReference>
<feature type="domain" description="C2H2-type" evidence="7">
    <location>
        <begin position="137"/>
        <end position="165"/>
    </location>
</feature>
<gene>
    <name evidence="8" type="primary">5577811</name>
</gene>
<feature type="domain" description="C2H2-type" evidence="7">
    <location>
        <begin position="558"/>
        <end position="586"/>
    </location>
</feature>
<feature type="domain" description="C2H2-type" evidence="7">
    <location>
        <begin position="645"/>
        <end position="669"/>
    </location>
</feature>
<keyword evidence="3" id="KW-0677">Repeat</keyword>
<dbReference type="InParanoid" id="A0A6I8TNQ7"/>
<keyword evidence="9" id="KW-1185">Reference proteome</keyword>
<dbReference type="Gene3D" id="3.30.160.60">
    <property type="entry name" value="Classic Zinc Finger"/>
    <property type="match status" value="6"/>
</dbReference>
<dbReference type="SUPFAM" id="SSF57667">
    <property type="entry name" value="beta-beta-alpha zinc fingers"/>
    <property type="match status" value="6"/>
</dbReference>
<evidence type="ECO:0000313" key="8">
    <source>
        <dbReference type="EnsemblMetazoa" id="AAEL013399-PB"/>
    </source>
</evidence>
<evidence type="ECO:0000256" key="1">
    <source>
        <dbReference type="ARBA" id="ARBA00004123"/>
    </source>
</evidence>
<evidence type="ECO:0000256" key="2">
    <source>
        <dbReference type="ARBA" id="ARBA00022723"/>
    </source>
</evidence>
<dbReference type="AlphaFoldDB" id="A0A6I8TNQ7"/>
<comment type="subcellular location">
    <subcellularLocation>
        <location evidence="1">Nucleus</location>
    </subcellularLocation>
</comment>
<organism evidence="8 9">
    <name type="scientific">Aedes aegypti</name>
    <name type="common">Yellowfever mosquito</name>
    <name type="synonym">Culex aegypti</name>
    <dbReference type="NCBI Taxonomy" id="7159"/>
    <lineage>
        <taxon>Eukaryota</taxon>
        <taxon>Metazoa</taxon>
        <taxon>Ecdysozoa</taxon>
        <taxon>Arthropoda</taxon>
        <taxon>Hexapoda</taxon>
        <taxon>Insecta</taxon>
        <taxon>Pterygota</taxon>
        <taxon>Neoptera</taxon>
        <taxon>Endopterygota</taxon>
        <taxon>Diptera</taxon>
        <taxon>Nematocera</taxon>
        <taxon>Culicoidea</taxon>
        <taxon>Culicidae</taxon>
        <taxon>Culicinae</taxon>
        <taxon>Aedini</taxon>
        <taxon>Aedes</taxon>
        <taxon>Stegomyia</taxon>
    </lineage>
</organism>
<accession>A0A6I8TNQ7</accession>
<dbReference type="GO" id="GO:0005634">
    <property type="term" value="C:nucleus"/>
    <property type="evidence" value="ECO:0007669"/>
    <property type="project" value="UniProtKB-SubCell"/>
</dbReference>
<keyword evidence="2" id="KW-0479">Metal-binding</keyword>
<dbReference type="GO" id="GO:0001228">
    <property type="term" value="F:DNA-binding transcription activator activity, RNA polymerase II-specific"/>
    <property type="evidence" value="ECO:0007669"/>
    <property type="project" value="TreeGrafter"/>
</dbReference>
<dbReference type="InterPro" id="IPR013087">
    <property type="entry name" value="Znf_C2H2_type"/>
</dbReference>
<feature type="domain" description="C2H2-type" evidence="7">
    <location>
        <begin position="530"/>
        <end position="557"/>
    </location>
</feature>
<keyword evidence="4" id="KW-0863">Zinc-finger</keyword>
<dbReference type="PROSITE" id="PS00028">
    <property type="entry name" value="ZINC_FINGER_C2H2_1"/>
    <property type="match status" value="11"/>
</dbReference>
<dbReference type="GO" id="GO:0000978">
    <property type="term" value="F:RNA polymerase II cis-regulatory region sequence-specific DNA binding"/>
    <property type="evidence" value="ECO:0007669"/>
    <property type="project" value="TreeGrafter"/>
</dbReference>
<protein>
    <recommendedName>
        <fullName evidence="7">C2H2-type domain-containing protein</fullName>
    </recommendedName>
</protein>
<keyword evidence="6" id="KW-0539">Nucleus</keyword>
<feature type="domain" description="C2H2-type" evidence="7">
    <location>
        <begin position="220"/>
        <end position="248"/>
    </location>
</feature>
<name>A0A6I8TNQ7_AEDAE</name>
<reference evidence="8" key="2">
    <citation type="submission" date="2020-05" db="UniProtKB">
        <authorList>
            <consortium name="EnsemblMetazoa"/>
        </authorList>
    </citation>
    <scope>IDENTIFICATION</scope>
    <source>
        <strain evidence="8">LVP_AGWG</strain>
    </source>
</reference>
<dbReference type="PANTHER" id="PTHR24376:SF235">
    <property type="entry name" value="C2H2-TYPE DOMAIN-CONTAINING PROTEIN"/>
    <property type="match status" value="1"/>
</dbReference>
<evidence type="ECO:0000256" key="3">
    <source>
        <dbReference type="ARBA" id="ARBA00022737"/>
    </source>
</evidence>
<dbReference type="PANTHER" id="PTHR24376">
    <property type="entry name" value="ZINC FINGER PROTEIN"/>
    <property type="match status" value="1"/>
</dbReference>
<feature type="domain" description="C2H2-type" evidence="7">
    <location>
        <begin position="587"/>
        <end position="615"/>
    </location>
</feature>
<feature type="domain" description="C2H2-type" evidence="7">
    <location>
        <begin position="616"/>
        <end position="644"/>
    </location>
</feature>
<dbReference type="OrthoDB" id="6105938at2759"/>
<sequence>MVEISDRNLTEEHSCGLCRKSVNSVIDCGALSQRYSIPLNTMFNIFQLPTVFDTPSSLCDKCIDKLHSAYDLYQHMILSTDRASGNTESSPDTSRTNQDSPQIPCHPCGICELTFENDLSLQRHRKLLHAKIIIRHYYCLHCSKTFKTNRGLDQHSTYCHKTDGEPFRCEQCFRDFTTKTSYINHLAHHVDFLCKFCDHGFFNEIKLLDHVKTNHCDRLFKCNRCSKTEQLRKTLNRHLRTAHNVQQDEFYCGHCTNGCSYNDLAVLNDHIQEAHKSLENDGDYTELLNEPFFVKDIALELELDKSRHEENKEDFLKHFNLVRSRTRTFENISNTLNPNKMILEEFLDEAFENDQVWAKYIEGGEEYLIDNYDFYLEGPTADKVPFKYKCPQCDAGFMKQALLTIHLAETHNVACLVCNDCGANFRKLIEYRDHRREHLKENARFVENIIPEAEEALSLVQQEEKEYTVSEKGTTYVFTCKLCDRTFSKKCNFEKHKCSFYEGDSSVQEKMAASKSNSLIGGDPTLPDNLFCTLCDKKFISISGLKYHLKRHTDIKAFACVYCSKKFTANSNLNAHIRNKHSLDKSHVCPECDQNFACKDHLTKHIRSKHRQERTFKCPECSKCYFQKSHLNDHVAASHLGYKAFVCELCNTSYSCRGSLRRHLAKTHK</sequence>